<evidence type="ECO:0000313" key="6">
    <source>
        <dbReference type="EMBL" id="PNZ66294.1"/>
    </source>
</evidence>
<organism evidence="6 7">
    <name type="scientific">Staphylococcus auricularis</name>
    <dbReference type="NCBI Taxonomy" id="29379"/>
    <lineage>
        <taxon>Bacteria</taxon>
        <taxon>Bacillati</taxon>
        <taxon>Bacillota</taxon>
        <taxon>Bacilli</taxon>
        <taxon>Bacillales</taxon>
        <taxon>Staphylococcaceae</taxon>
        <taxon>Staphylococcus</taxon>
    </lineage>
</organism>
<keyword evidence="3 5" id="KW-1133">Transmembrane helix</keyword>
<sequence length="151" mass="17384">MIKKVILLLIRLGSGILMFMQGYEKLTGGFAIDGLVPVVIQNQDSPEWYKWFFEHLVASFIPAFNWLVPLGEIAIGLALIFGVMTYTASFFGAFMMLNYILADMIFSYPTQLFFFIIILMNKQTIQQLDLRLLYRLRKRRGNGHVAHPDRG</sequence>
<name>A0AAP8TSL8_9STAP</name>
<dbReference type="GO" id="GO:0016020">
    <property type="term" value="C:membrane"/>
    <property type="evidence" value="ECO:0007669"/>
    <property type="project" value="UniProtKB-SubCell"/>
</dbReference>
<feature type="transmembrane region" description="Helical" evidence="5">
    <location>
        <begin position="100"/>
        <end position="121"/>
    </location>
</feature>
<evidence type="ECO:0000256" key="2">
    <source>
        <dbReference type="ARBA" id="ARBA00022692"/>
    </source>
</evidence>
<dbReference type="PANTHER" id="PTHR39157">
    <property type="entry name" value="INTEGRAL MEMBRANE PROTEIN-RELATED"/>
    <property type="match status" value="1"/>
</dbReference>
<dbReference type="EMBL" id="PPQW01000068">
    <property type="protein sequence ID" value="PNZ66294.1"/>
    <property type="molecule type" value="Genomic_DNA"/>
</dbReference>
<keyword evidence="2 5" id="KW-0812">Transmembrane</keyword>
<comment type="subcellular location">
    <subcellularLocation>
        <location evidence="1">Membrane</location>
        <topology evidence="1">Multi-pass membrane protein</topology>
    </subcellularLocation>
</comment>
<accession>A0AAP8TSL8</accession>
<evidence type="ECO:0000256" key="4">
    <source>
        <dbReference type="ARBA" id="ARBA00023136"/>
    </source>
</evidence>
<comment type="caution">
    <text evidence="6">The sequence shown here is derived from an EMBL/GenBank/DDBJ whole genome shotgun (WGS) entry which is preliminary data.</text>
</comment>
<feature type="transmembrane region" description="Helical" evidence="5">
    <location>
        <begin position="48"/>
        <end position="68"/>
    </location>
</feature>
<gene>
    <name evidence="6" type="ORF">CD158_08855</name>
</gene>
<dbReference type="PANTHER" id="PTHR39157:SF1">
    <property type="entry name" value="DOXX FAMILY PROTEIN"/>
    <property type="match status" value="1"/>
</dbReference>
<dbReference type="AlphaFoldDB" id="A0AAP8TSL8"/>
<dbReference type="Pfam" id="PF07681">
    <property type="entry name" value="DoxX"/>
    <property type="match status" value="1"/>
</dbReference>
<feature type="transmembrane region" description="Helical" evidence="5">
    <location>
        <begin position="5"/>
        <end position="23"/>
    </location>
</feature>
<dbReference type="Proteomes" id="UP000242470">
    <property type="component" value="Unassembled WGS sequence"/>
</dbReference>
<evidence type="ECO:0000256" key="5">
    <source>
        <dbReference type="SAM" id="Phobius"/>
    </source>
</evidence>
<evidence type="ECO:0000313" key="7">
    <source>
        <dbReference type="Proteomes" id="UP000242470"/>
    </source>
</evidence>
<evidence type="ECO:0000256" key="3">
    <source>
        <dbReference type="ARBA" id="ARBA00022989"/>
    </source>
</evidence>
<feature type="transmembrane region" description="Helical" evidence="5">
    <location>
        <begin position="75"/>
        <end position="94"/>
    </location>
</feature>
<keyword evidence="4 5" id="KW-0472">Membrane</keyword>
<reference evidence="6 7" key="1">
    <citation type="submission" date="2017-08" db="EMBL/GenBank/DDBJ databases">
        <title>Draft genome sequences of 64 type strains of genus Staph aureus.</title>
        <authorList>
            <person name="Cole K."/>
            <person name="Golubchik T."/>
            <person name="Russell J."/>
            <person name="Foster D."/>
            <person name="Llewelyn M."/>
            <person name="Wilson D."/>
            <person name="Crook D."/>
            <person name="Paul J."/>
        </authorList>
    </citation>
    <scope>NUCLEOTIDE SEQUENCE [LARGE SCALE GENOMIC DNA]</scope>
    <source>
        <strain evidence="6 7">NCTC 12101</strain>
    </source>
</reference>
<dbReference type="InterPro" id="IPR032808">
    <property type="entry name" value="DoxX"/>
</dbReference>
<protein>
    <submittedName>
        <fullName evidence="6">DoxX family protein</fullName>
    </submittedName>
</protein>
<proteinExistence type="predicted"/>
<evidence type="ECO:0000256" key="1">
    <source>
        <dbReference type="ARBA" id="ARBA00004141"/>
    </source>
</evidence>